<dbReference type="Gene3D" id="2.60.40.10">
    <property type="entry name" value="Immunoglobulins"/>
    <property type="match status" value="1"/>
</dbReference>
<gene>
    <name evidence="5" type="ORF">C7K55_03395</name>
</gene>
<accession>A0A2P7MZP1</accession>
<dbReference type="Pfam" id="PF21156">
    <property type="entry name" value="ISOA1-3_C"/>
    <property type="match status" value="1"/>
</dbReference>
<proteinExistence type="inferred from homology"/>
<keyword evidence="2" id="KW-0809">Transit peptide</keyword>
<dbReference type="InterPro" id="IPR048650">
    <property type="entry name" value="ISOA1-3-like_C"/>
</dbReference>
<dbReference type="InterPro" id="IPR013780">
    <property type="entry name" value="Glyco_hydro_b"/>
</dbReference>
<dbReference type="InterPro" id="IPR044505">
    <property type="entry name" value="GlgX_Isoamylase_N_E_set"/>
</dbReference>
<dbReference type="EMBL" id="PXXO01000003">
    <property type="protein sequence ID" value="PSJ06673.1"/>
    <property type="molecule type" value="Genomic_DNA"/>
</dbReference>
<dbReference type="SUPFAM" id="SSF51445">
    <property type="entry name" value="(Trans)glycosidases"/>
    <property type="match status" value="1"/>
</dbReference>
<dbReference type="InterPro" id="IPR017853">
    <property type="entry name" value="GH"/>
</dbReference>
<dbReference type="CDD" id="cd11326">
    <property type="entry name" value="AmyAc_Glg_debranch"/>
    <property type="match status" value="1"/>
</dbReference>
<comment type="caution">
    <text evidence="5">The sequence shown here is derived from an EMBL/GenBank/DDBJ whole genome shotgun (WGS) entry which is preliminary data.</text>
</comment>
<reference evidence="5 6" key="1">
    <citation type="journal article" date="2018" name="Environ. Microbiol.">
        <title>Ecological and genomic features of two widespread freshwater picocyanobacteria.</title>
        <authorList>
            <person name="Cabello-Yeves P.J."/>
            <person name="Picazo A."/>
            <person name="Camacho A."/>
            <person name="Callieri C."/>
            <person name="Rosselli R."/>
            <person name="Roda-Garcia J.J."/>
            <person name="Coutinho F.H."/>
            <person name="Rodriguez-Valera F."/>
        </authorList>
    </citation>
    <scope>NUCLEOTIDE SEQUENCE [LARGE SCALE GENOMIC DNA]</scope>
    <source>
        <strain evidence="5 6">Tous</strain>
    </source>
</reference>
<organism evidence="5 6">
    <name type="scientific">Cyanobium usitatum str. Tous</name>
    <dbReference type="NCBI Taxonomy" id="2116684"/>
    <lineage>
        <taxon>Bacteria</taxon>
        <taxon>Bacillati</taxon>
        <taxon>Cyanobacteriota</taxon>
        <taxon>Cyanophyceae</taxon>
        <taxon>Synechococcales</taxon>
        <taxon>Prochlorococcaceae</taxon>
        <taxon>Cyanobium</taxon>
    </lineage>
</organism>
<dbReference type="InterPro" id="IPR013783">
    <property type="entry name" value="Ig-like_fold"/>
</dbReference>
<dbReference type="Pfam" id="PF00128">
    <property type="entry name" value="Alpha-amylase"/>
    <property type="match status" value="1"/>
</dbReference>
<dbReference type="InterPro" id="IPR004193">
    <property type="entry name" value="Glyco_hydro_13_N"/>
</dbReference>
<dbReference type="CDD" id="cd02856">
    <property type="entry name" value="E_set_GDE_Isoamylase_N"/>
    <property type="match status" value="1"/>
</dbReference>
<evidence type="ECO:0000259" key="4">
    <source>
        <dbReference type="SMART" id="SM00642"/>
    </source>
</evidence>
<evidence type="ECO:0000313" key="5">
    <source>
        <dbReference type="EMBL" id="PSJ06673.1"/>
    </source>
</evidence>
<dbReference type="OrthoDB" id="9761875at2"/>
<dbReference type="Gene3D" id="3.20.20.80">
    <property type="entry name" value="Glycosidases"/>
    <property type="match status" value="1"/>
</dbReference>
<evidence type="ECO:0000256" key="1">
    <source>
        <dbReference type="ARBA" id="ARBA00008061"/>
    </source>
</evidence>
<dbReference type="InterPro" id="IPR006047">
    <property type="entry name" value="GH13_cat_dom"/>
</dbReference>
<dbReference type="SUPFAM" id="SSF51011">
    <property type="entry name" value="Glycosyl hydrolase domain"/>
    <property type="match status" value="1"/>
</dbReference>
<dbReference type="Pfam" id="PF02922">
    <property type="entry name" value="CBM_48"/>
    <property type="match status" value="1"/>
</dbReference>
<evidence type="ECO:0000313" key="6">
    <source>
        <dbReference type="Proteomes" id="UP000243002"/>
    </source>
</evidence>
<keyword evidence="6" id="KW-1185">Reference proteome</keyword>
<dbReference type="RefSeq" id="WP_106502179.1">
    <property type="nucleotide sequence ID" value="NZ_PXXO01000003.1"/>
</dbReference>
<dbReference type="Proteomes" id="UP000243002">
    <property type="component" value="Unassembled WGS sequence"/>
</dbReference>
<dbReference type="SUPFAM" id="SSF81296">
    <property type="entry name" value="E set domains"/>
    <property type="match status" value="1"/>
</dbReference>
<dbReference type="GO" id="GO:0019156">
    <property type="term" value="F:isoamylase activity"/>
    <property type="evidence" value="ECO:0007669"/>
    <property type="project" value="UniProtKB-ARBA"/>
</dbReference>
<sequence>MHIGHPWPLGASLTSRGVNFSVVAPLATRIELLLFADGEASEPARVVELDQRHRSADHWHVEVEGLGLGSCYGYRAFGPLQPGGHGFNPSKVLLDPCARAIAGWQSYQRGGAVGAAPNTGHCLKGVVTERDRFDFSHAPRPRHSWQKSVIYELHVGGFTQGPGCPVPAQLHGSLLGLIHTIPYLKDLGITTIELLPVMAFDPNDAPAGRHNYWGYSPLSWMAPHPDYLVGDDPLSGRDQVRQLVTACHRAGIEVLLDVVYNHTTEGNQDGPTLSWRGFCDRLYYQQSAKGDYQDVSGCGNTIAANRPLVRRLILESLRCWATELGIDGFRFDLGIALSRGDNLAPLDAPPLFEEMEADPDLGDLKLISEPWDCGGLYRLADFPARRVATWNGRFRDDLRRFWKGDEKTCWTMAQRLSGSPDLFTNTPVHPGQCITFLTAHDGFTMADLVSFNGKHNLANGEDNRDGDNHNNTWNHGVEGPSSDPAITALRERQLRNLLTSLLLAPGVPMLLMGDEVRRSQGGNNNTWCQDNPLGWMHWQPDTGDLALRLFLQRLLQLRAHLAGLFNPELPLDDKPQRRSGDRGHLWRQWHGVELGSPDWASWSHTLAWSLNDSQQGPLVWCGMNAYSKAMHFELPSCRQGWLRVIDTALPPGEDLPSKPEAWLPTGAPLQSRSLMLLVAAPLLEGRKL</sequence>
<name>A0A2P7MZP1_9CYAN</name>
<dbReference type="Gene3D" id="2.60.40.1180">
    <property type="entry name" value="Golgi alpha-mannosidase II"/>
    <property type="match status" value="1"/>
</dbReference>
<dbReference type="SMART" id="SM00642">
    <property type="entry name" value="Aamy"/>
    <property type="match status" value="1"/>
</dbReference>
<evidence type="ECO:0000256" key="3">
    <source>
        <dbReference type="SAM" id="MobiDB-lite"/>
    </source>
</evidence>
<evidence type="ECO:0000256" key="2">
    <source>
        <dbReference type="ARBA" id="ARBA00022946"/>
    </source>
</evidence>
<comment type="similarity">
    <text evidence="1">Belongs to the glycosyl hydrolase 13 family.</text>
</comment>
<dbReference type="InterPro" id="IPR014756">
    <property type="entry name" value="Ig_E-set"/>
</dbReference>
<protein>
    <submittedName>
        <fullName evidence="5">Glycogen debranching enzyme</fullName>
    </submittedName>
</protein>
<dbReference type="PANTHER" id="PTHR43002">
    <property type="entry name" value="GLYCOGEN DEBRANCHING ENZYME"/>
    <property type="match status" value="1"/>
</dbReference>
<feature type="domain" description="Glycosyl hydrolase family 13 catalytic" evidence="4">
    <location>
        <begin position="152"/>
        <end position="558"/>
    </location>
</feature>
<dbReference type="GO" id="GO:0005975">
    <property type="term" value="P:carbohydrate metabolic process"/>
    <property type="evidence" value="ECO:0007669"/>
    <property type="project" value="InterPro"/>
</dbReference>
<feature type="region of interest" description="Disordered" evidence="3">
    <location>
        <begin position="459"/>
        <end position="483"/>
    </location>
</feature>
<dbReference type="AlphaFoldDB" id="A0A2P7MZP1"/>